<evidence type="ECO:0000256" key="2">
    <source>
        <dbReference type="ARBA" id="ARBA00022475"/>
    </source>
</evidence>
<keyword evidence="10 15" id="KW-0472">Membrane</keyword>
<evidence type="ECO:0000259" key="17">
    <source>
        <dbReference type="Pfam" id="PF00912"/>
    </source>
</evidence>
<sequence length="677" mass="73364">MPKPFLSDADSPLPRGARRSFARVAAVAFGAAFGAGFVGTSLVLVGLKLLPLPSTADTAPTELTSADGRPIALWSPAGQARATLPLGAFPRWLIQATLATEDANFYRDHAISVRSTLRAVAVDLRHGEIVQGGSTITQQLAKNLYLTQDRTLGRKLREAMLATQLELHKPKDWILDRYLNVVYYGHGAYGAPAASQLYFGKPVQSLDLAESALLAGLPKGPTLYSPLDHPERAKARQKVVLERMVQTGYITQAEADAAYAEPLHIERHQPPTLQAPYFSDMAFHEAKRMARLTDGDLDAGYVRIHTTLDPLLQKAAERAIQSTLPKGSELQAALVALDPQTGAIRALVGGRDYRESPYNRALGERQPGSTFKAFVYGAALTRGWTPAREVDSKLTTFIYGPSPKDEYTVHDYGDIYAGRPLTLREAIARSDNVYAVQTELAIGAQNVVDFAKKLGIQEEMKPYPSLALGVFPVTPVELAAAYAAFANGGYKVTPHTVESVDTPYGRTVHPLEKTRVISPELAFQMTDLMQSVLVPGGTGYGARPYLHAPAAAKTGTTDTDAWMVGYTPRLVVAVWVGYDSGRPLTVQESHLAAPIWGKFMGTAQAHLPGPWYTPPSDLEAVRIDPLSGALATPQCGAAETDYFLPGTAPTATCPLHRAPVVPEPAPSRLWNWLRRLF</sequence>
<evidence type="ECO:0000256" key="13">
    <source>
        <dbReference type="ARBA" id="ARBA00034000"/>
    </source>
</evidence>
<evidence type="ECO:0000256" key="11">
    <source>
        <dbReference type="ARBA" id="ARBA00023268"/>
    </source>
</evidence>
<proteinExistence type="predicted"/>
<keyword evidence="9" id="KW-0573">Peptidoglycan synthesis</keyword>
<evidence type="ECO:0000256" key="9">
    <source>
        <dbReference type="ARBA" id="ARBA00022984"/>
    </source>
</evidence>
<dbReference type="InterPro" id="IPR050396">
    <property type="entry name" value="Glycosyltr_51/Transpeptidase"/>
</dbReference>
<evidence type="ECO:0000256" key="8">
    <source>
        <dbReference type="ARBA" id="ARBA00022960"/>
    </source>
</evidence>
<accession>A0ABS0EZU7</accession>
<evidence type="ECO:0000259" key="16">
    <source>
        <dbReference type="Pfam" id="PF00905"/>
    </source>
</evidence>
<dbReference type="RefSeq" id="WP_195866911.1">
    <property type="nucleotide sequence ID" value="NZ_JADPKZ010000022.1"/>
</dbReference>
<evidence type="ECO:0000256" key="14">
    <source>
        <dbReference type="ARBA" id="ARBA00049902"/>
    </source>
</evidence>
<keyword evidence="3" id="KW-0121">Carboxypeptidase</keyword>
<keyword evidence="19" id="KW-1185">Reference proteome</keyword>
<dbReference type="InterPro" id="IPR012338">
    <property type="entry name" value="Beta-lactam/transpept-like"/>
</dbReference>
<dbReference type="Proteomes" id="UP000642910">
    <property type="component" value="Unassembled WGS sequence"/>
</dbReference>
<comment type="subcellular location">
    <subcellularLocation>
        <location evidence="1">Cell membrane</location>
    </subcellularLocation>
</comment>
<comment type="catalytic activity">
    <reaction evidence="13">
        <text>Preferential cleavage: (Ac)2-L-Lys-D-Ala-|-D-Ala. Also transpeptidation of peptidyl-alanyl moieties that are N-acyl substituents of D-alanine.</text>
        <dbReference type="EC" id="3.4.16.4"/>
    </reaction>
</comment>
<dbReference type="InterPro" id="IPR001264">
    <property type="entry name" value="Glyco_trans_51"/>
</dbReference>
<keyword evidence="8" id="KW-0133">Cell shape</keyword>
<evidence type="ECO:0000256" key="6">
    <source>
        <dbReference type="ARBA" id="ARBA00022679"/>
    </source>
</evidence>
<keyword evidence="15" id="KW-0812">Transmembrane</keyword>
<feature type="domain" description="Penicillin-binding protein transpeptidase" evidence="16">
    <location>
        <begin position="333"/>
        <end position="600"/>
    </location>
</feature>
<dbReference type="EMBL" id="JADPKZ010000022">
    <property type="protein sequence ID" value="MBF8376574.1"/>
    <property type="molecule type" value="Genomic_DNA"/>
</dbReference>
<feature type="transmembrane region" description="Helical" evidence="15">
    <location>
        <begin position="21"/>
        <end position="47"/>
    </location>
</feature>
<keyword evidence="2" id="KW-1003">Cell membrane</keyword>
<comment type="caution">
    <text evidence="18">The sequence shown here is derived from an EMBL/GenBank/DDBJ whole genome shotgun (WGS) entry which is preliminary data.</text>
</comment>
<organism evidence="18 19">
    <name type="scientific">Alicyclobacillus mali</name>
    <name type="common">ex Roth et al. 2021</name>
    <dbReference type="NCBI Taxonomy" id="1123961"/>
    <lineage>
        <taxon>Bacteria</taxon>
        <taxon>Bacillati</taxon>
        <taxon>Bacillota</taxon>
        <taxon>Bacilli</taxon>
        <taxon>Bacillales</taxon>
        <taxon>Alicyclobacillaceae</taxon>
        <taxon>Alicyclobacillus</taxon>
    </lineage>
</organism>
<keyword evidence="4" id="KW-0645">Protease</keyword>
<evidence type="ECO:0000256" key="15">
    <source>
        <dbReference type="SAM" id="Phobius"/>
    </source>
</evidence>
<dbReference type="PANTHER" id="PTHR32282">
    <property type="entry name" value="BINDING PROTEIN TRANSPEPTIDASE, PUTATIVE-RELATED"/>
    <property type="match status" value="1"/>
</dbReference>
<evidence type="ECO:0000256" key="12">
    <source>
        <dbReference type="ARBA" id="ARBA00023316"/>
    </source>
</evidence>
<keyword evidence="11" id="KW-0511">Multifunctional enzyme</keyword>
<evidence type="ECO:0000256" key="4">
    <source>
        <dbReference type="ARBA" id="ARBA00022670"/>
    </source>
</evidence>
<name>A0ABS0EZU7_9BACL</name>
<dbReference type="SUPFAM" id="SSF56601">
    <property type="entry name" value="beta-lactamase/transpeptidase-like"/>
    <property type="match status" value="1"/>
</dbReference>
<keyword evidence="6" id="KW-0808">Transferase</keyword>
<comment type="catalytic activity">
    <reaction evidence="14">
        <text>[GlcNAc-(1-&gt;4)-Mur2Ac(oyl-L-Ala-gamma-D-Glu-L-Lys-D-Ala-D-Ala)](n)-di-trans,octa-cis-undecaprenyl diphosphate + beta-D-GlcNAc-(1-&gt;4)-Mur2Ac(oyl-L-Ala-gamma-D-Glu-L-Lys-D-Ala-D-Ala)-di-trans,octa-cis-undecaprenyl diphosphate = [GlcNAc-(1-&gt;4)-Mur2Ac(oyl-L-Ala-gamma-D-Glu-L-Lys-D-Ala-D-Ala)](n+1)-di-trans,octa-cis-undecaprenyl diphosphate + di-trans,octa-cis-undecaprenyl diphosphate + H(+)</text>
        <dbReference type="Rhea" id="RHEA:23708"/>
        <dbReference type="Rhea" id="RHEA-COMP:9602"/>
        <dbReference type="Rhea" id="RHEA-COMP:9603"/>
        <dbReference type="ChEBI" id="CHEBI:15378"/>
        <dbReference type="ChEBI" id="CHEBI:58405"/>
        <dbReference type="ChEBI" id="CHEBI:60033"/>
        <dbReference type="ChEBI" id="CHEBI:78435"/>
        <dbReference type="EC" id="2.4.99.28"/>
    </reaction>
</comment>
<evidence type="ECO:0000313" key="18">
    <source>
        <dbReference type="EMBL" id="MBF8376574.1"/>
    </source>
</evidence>
<dbReference type="SUPFAM" id="SSF53955">
    <property type="entry name" value="Lysozyme-like"/>
    <property type="match status" value="1"/>
</dbReference>
<dbReference type="PANTHER" id="PTHR32282:SF11">
    <property type="entry name" value="PENICILLIN-BINDING PROTEIN 1B"/>
    <property type="match status" value="1"/>
</dbReference>
<dbReference type="Pfam" id="PF00912">
    <property type="entry name" value="Transgly"/>
    <property type="match status" value="1"/>
</dbReference>
<keyword evidence="7" id="KW-0378">Hydrolase</keyword>
<dbReference type="NCBIfam" id="TIGR02074">
    <property type="entry name" value="PBP_1a_fam"/>
    <property type="match status" value="1"/>
</dbReference>
<dbReference type="InterPro" id="IPR036950">
    <property type="entry name" value="PBP_transglycosylase"/>
</dbReference>
<evidence type="ECO:0000256" key="7">
    <source>
        <dbReference type="ARBA" id="ARBA00022801"/>
    </source>
</evidence>
<evidence type="ECO:0000256" key="10">
    <source>
        <dbReference type="ARBA" id="ARBA00023136"/>
    </source>
</evidence>
<feature type="domain" description="Glycosyl transferase family 51" evidence="17">
    <location>
        <begin position="77"/>
        <end position="244"/>
    </location>
</feature>
<keyword evidence="15" id="KW-1133">Transmembrane helix</keyword>
<reference evidence="18 19" key="1">
    <citation type="submission" date="2020-11" db="EMBL/GenBank/DDBJ databases">
        <title>Genomic insight of Alicyclobacillus mali FL 18 reveals a new arsenic-resistant strain, with potential in environmental biotechnology.</title>
        <authorList>
            <person name="Fiorentino G."/>
            <person name="Gallo G."/>
            <person name="Aulitto M."/>
        </authorList>
    </citation>
    <scope>NUCLEOTIDE SEQUENCE [LARGE SCALE GENOMIC DNA]</scope>
    <source>
        <strain evidence="18 19">FL 18</strain>
    </source>
</reference>
<dbReference type="Gene3D" id="3.40.710.10">
    <property type="entry name" value="DD-peptidase/beta-lactamase superfamily"/>
    <property type="match status" value="1"/>
</dbReference>
<dbReference type="InterPro" id="IPR023346">
    <property type="entry name" value="Lysozyme-like_dom_sf"/>
</dbReference>
<dbReference type="Gene3D" id="1.10.3810.10">
    <property type="entry name" value="Biosynthetic peptidoglycan transglycosylase-like"/>
    <property type="match status" value="1"/>
</dbReference>
<evidence type="ECO:0000256" key="5">
    <source>
        <dbReference type="ARBA" id="ARBA00022676"/>
    </source>
</evidence>
<evidence type="ECO:0000256" key="3">
    <source>
        <dbReference type="ARBA" id="ARBA00022645"/>
    </source>
</evidence>
<evidence type="ECO:0000313" key="19">
    <source>
        <dbReference type="Proteomes" id="UP000642910"/>
    </source>
</evidence>
<gene>
    <name evidence="18" type="ORF">IW967_01615</name>
</gene>
<keyword evidence="5" id="KW-0328">Glycosyltransferase</keyword>
<evidence type="ECO:0000256" key="1">
    <source>
        <dbReference type="ARBA" id="ARBA00004236"/>
    </source>
</evidence>
<dbReference type="InterPro" id="IPR001460">
    <property type="entry name" value="PCN-bd_Tpept"/>
</dbReference>
<dbReference type="Pfam" id="PF00905">
    <property type="entry name" value="Transpeptidase"/>
    <property type="match status" value="1"/>
</dbReference>
<protein>
    <submittedName>
        <fullName evidence="18">PBP1A family penicillin-binding protein</fullName>
    </submittedName>
</protein>
<keyword evidence="12" id="KW-0961">Cell wall biogenesis/degradation</keyword>